<evidence type="ECO:0000256" key="5">
    <source>
        <dbReference type="SAM" id="Phobius"/>
    </source>
</evidence>
<keyword evidence="4 5" id="KW-0472">Membrane</keyword>
<keyword evidence="7" id="KW-1185">Reference proteome</keyword>
<dbReference type="OrthoDB" id="4521223at2759"/>
<feature type="transmembrane region" description="Helical" evidence="5">
    <location>
        <begin position="89"/>
        <end position="111"/>
    </location>
</feature>
<dbReference type="PANTHER" id="PTHR31465">
    <property type="entry name" value="PROTEIN RTA1-RELATED"/>
    <property type="match status" value="1"/>
</dbReference>
<reference evidence="6" key="1">
    <citation type="journal article" date="2020" name="Stud. Mycol.">
        <title>101 Dothideomycetes genomes: a test case for predicting lifestyles and emergence of pathogens.</title>
        <authorList>
            <person name="Haridas S."/>
            <person name="Albert R."/>
            <person name="Binder M."/>
            <person name="Bloem J."/>
            <person name="Labutti K."/>
            <person name="Salamov A."/>
            <person name="Andreopoulos B."/>
            <person name="Baker S."/>
            <person name="Barry K."/>
            <person name="Bills G."/>
            <person name="Bluhm B."/>
            <person name="Cannon C."/>
            <person name="Castanera R."/>
            <person name="Culley D."/>
            <person name="Daum C."/>
            <person name="Ezra D."/>
            <person name="Gonzalez J."/>
            <person name="Henrissat B."/>
            <person name="Kuo A."/>
            <person name="Liang C."/>
            <person name="Lipzen A."/>
            <person name="Lutzoni F."/>
            <person name="Magnuson J."/>
            <person name="Mondo S."/>
            <person name="Nolan M."/>
            <person name="Ohm R."/>
            <person name="Pangilinan J."/>
            <person name="Park H.-J."/>
            <person name="Ramirez L."/>
            <person name="Alfaro M."/>
            <person name="Sun H."/>
            <person name="Tritt A."/>
            <person name="Yoshinaga Y."/>
            <person name="Zwiers L.-H."/>
            <person name="Turgeon B."/>
            <person name="Goodwin S."/>
            <person name="Spatafora J."/>
            <person name="Crous P."/>
            <person name="Grigoriev I."/>
        </authorList>
    </citation>
    <scope>NUCLEOTIDE SEQUENCE</scope>
    <source>
        <strain evidence="6">CBS 175.79</strain>
    </source>
</reference>
<sequence>MTVAPPAPDFCTEVTPECPVEGTLYGYAPNIGANAFFAAFFGICLVIQLVLGVRSKTWTYMIAMGFCCLGELIGYIGRIMLWKNPFDDIGFQIQICCLIIAPAFVSGAIYLTLKHIVLSFGAEWSRLRPAWYTYIFIAGDLLSLILQGAGGGLAATADPGSSLQDVGTNLMIAGVIWQVVCLAIFGYFLAEYGIRTNRRRSQLDPEAWALFKDTKFRAFMIALVTAYVAVFVRCVYRIPELTGGWRSELMRNEPEFIVLEGVMIVIAVGALTIFHPGFCFPVLGNTFAKSNNAKSASASKYLEDTSSGDVELANRR</sequence>
<dbReference type="Pfam" id="PF04479">
    <property type="entry name" value="RTA1"/>
    <property type="match status" value="1"/>
</dbReference>
<evidence type="ECO:0000313" key="6">
    <source>
        <dbReference type="EMBL" id="KAF2009399.1"/>
    </source>
</evidence>
<feature type="transmembrane region" description="Helical" evidence="5">
    <location>
        <begin position="258"/>
        <end position="284"/>
    </location>
</feature>
<dbReference type="GO" id="GO:0005886">
    <property type="term" value="C:plasma membrane"/>
    <property type="evidence" value="ECO:0007669"/>
    <property type="project" value="TreeGrafter"/>
</dbReference>
<feature type="transmembrane region" description="Helical" evidence="5">
    <location>
        <begin position="170"/>
        <end position="190"/>
    </location>
</feature>
<dbReference type="GeneID" id="54286843"/>
<evidence type="ECO:0000256" key="2">
    <source>
        <dbReference type="ARBA" id="ARBA00022692"/>
    </source>
</evidence>
<evidence type="ECO:0000313" key="7">
    <source>
        <dbReference type="Proteomes" id="UP000799778"/>
    </source>
</evidence>
<keyword evidence="3 5" id="KW-1133">Transmembrane helix</keyword>
<name>A0A6A5X920_9PLEO</name>
<keyword evidence="2 5" id="KW-0812">Transmembrane</keyword>
<proteinExistence type="predicted"/>
<dbReference type="InterPro" id="IPR007568">
    <property type="entry name" value="RTA1"/>
</dbReference>
<protein>
    <submittedName>
        <fullName evidence="6">Sphingoid long-chain base transporter RSB1</fullName>
    </submittedName>
</protein>
<dbReference type="AlphaFoldDB" id="A0A6A5X920"/>
<evidence type="ECO:0000256" key="1">
    <source>
        <dbReference type="ARBA" id="ARBA00004141"/>
    </source>
</evidence>
<dbReference type="GO" id="GO:0000324">
    <property type="term" value="C:fungal-type vacuole"/>
    <property type="evidence" value="ECO:0007669"/>
    <property type="project" value="TreeGrafter"/>
</dbReference>
<feature type="transmembrane region" description="Helical" evidence="5">
    <location>
        <begin position="31"/>
        <end position="51"/>
    </location>
</feature>
<dbReference type="Proteomes" id="UP000799778">
    <property type="component" value="Unassembled WGS sequence"/>
</dbReference>
<feature type="transmembrane region" description="Helical" evidence="5">
    <location>
        <begin position="131"/>
        <end position="150"/>
    </location>
</feature>
<evidence type="ECO:0000256" key="3">
    <source>
        <dbReference type="ARBA" id="ARBA00022989"/>
    </source>
</evidence>
<gene>
    <name evidence="6" type="ORF">BU24DRAFT_428314</name>
</gene>
<feature type="transmembrane region" description="Helical" evidence="5">
    <location>
        <begin position="218"/>
        <end position="238"/>
    </location>
</feature>
<organism evidence="6 7">
    <name type="scientific">Aaosphaeria arxii CBS 175.79</name>
    <dbReference type="NCBI Taxonomy" id="1450172"/>
    <lineage>
        <taxon>Eukaryota</taxon>
        <taxon>Fungi</taxon>
        <taxon>Dikarya</taxon>
        <taxon>Ascomycota</taxon>
        <taxon>Pezizomycotina</taxon>
        <taxon>Dothideomycetes</taxon>
        <taxon>Pleosporomycetidae</taxon>
        <taxon>Pleosporales</taxon>
        <taxon>Pleosporales incertae sedis</taxon>
        <taxon>Aaosphaeria</taxon>
    </lineage>
</organism>
<dbReference type="PANTHER" id="PTHR31465:SF8">
    <property type="entry name" value="DOMAIN PROTEIN, PUTATIVE (AFU_ORTHOLOGUE AFUA_6G14140)-RELATED"/>
    <property type="match status" value="1"/>
</dbReference>
<dbReference type="EMBL" id="ML978078">
    <property type="protein sequence ID" value="KAF2009399.1"/>
    <property type="molecule type" value="Genomic_DNA"/>
</dbReference>
<feature type="transmembrane region" description="Helical" evidence="5">
    <location>
        <begin position="58"/>
        <end position="77"/>
    </location>
</feature>
<dbReference type="RefSeq" id="XP_033377738.1">
    <property type="nucleotide sequence ID" value="XM_033529446.1"/>
</dbReference>
<evidence type="ECO:0000256" key="4">
    <source>
        <dbReference type="ARBA" id="ARBA00023136"/>
    </source>
</evidence>
<comment type="subcellular location">
    <subcellularLocation>
        <location evidence="1">Membrane</location>
        <topology evidence="1">Multi-pass membrane protein</topology>
    </subcellularLocation>
</comment>
<accession>A0A6A5X920</accession>